<evidence type="ECO:0000256" key="2">
    <source>
        <dbReference type="ARBA" id="ARBA00023125"/>
    </source>
</evidence>
<evidence type="ECO:0000259" key="7">
    <source>
        <dbReference type="PROSITE" id="PS50960"/>
    </source>
</evidence>
<dbReference type="PROSITE" id="PS50960">
    <property type="entry name" value="HTH_PSQ"/>
    <property type="match status" value="1"/>
</dbReference>
<feature type="domain" description="BTB" evidence="6">
    <location>
        <begin position="9"/>
        <end position="74"/>
    </location>
</feature>
<reference evidence="8" key="1">
    <citation type="submission" date="2015-12" db="EMBL/GenBank/DDBJ databases">
        <title>De novo transcriptome assembly of four potential Pierce s Disease insect vectors from Arizona vineyards.</title>
        <authorList>
            <person name="Tassone E.E."/>
        </authorList>
    </citation>
    <scope>NUCLEOTIDE SEQUENCE</scope>
</reference>
<feature type="compositionally biased region" description="Polar residues" evidence="5">
    <location>
        <begin position="580"/>
        <end position="589"/>
    </location>
</feature>
<feature type="region of interest" description="Disordered" evidence="5">
    <location>
        <begin position="359"/>
        <end position="378"/>
    </location>
</feature>
<name>A0A1B6EE68_9HEMI</name>
<dbReference type="InterPro" id="IPR051095">
    <property type="entry name" value="Dros_DevTransReg"/>
</dbReference>
<feature type="compositionally biased region" description="Polar residues" evidence="5">
    <location>
        <begin position="219"/>
        <end position="245"/>
    </location>
</feature>
<evidence type="ECO:0000256" key="4">
    <source>
        <dbReference type="PROSITE-ProRule" id="PRU00320"/>
    </source>
</evidence>
<protein>
    <recommendedName>
        <fullName evidence="9">BTB domain-containing protein</fullName>
    </recommendedName>
</protein>
<dbReference type="PROSITE" id="PS50097">
    <property type="entry name" value="BTB"/>
    <property type="match status" value="1"/>
</dbReference>
<dbReference type="SUPFAM" id="SSF54695">
    <property type="entry name" value="POZ domain"/>
    <property type="match status" value="1"/>
</dbReference>
<proteinExistence type="predicted"/>
<dbReference type="Gene3D" id="3.30.710.10">
    <property type="entry name" value="Potassium Channel Kv1.1, Chain A"/>
    <property type="match status" value="1"/>
</dbReference>
<evidence type="ECO:0000256" key="5">
    <source>
        <dbReference type="SAM" id="MobiDB-lite"/>
    </source>
</evidence>
<organism evidence="8">
    <name type="scientific">Clastoptera arizonana</name>
    <name type="common">Arizona spittle bug</name>
    <dbReference type="NCBI Taxonomy" id="38151"/>
    <lineage>
        <taxon>Eukaryota</taxon>
        <taxon>Metazoa</taxon>
        <taxon>Ecdysozoa</taxon>
        <taxon>Arthropoda</taxon>
        <taxon>Hexapoda</taxon>
        <taxon>Insecta</taxon>
        <taxon>Pterygota</taxon>
        <taxon>Neoptera</taxon>
        <taxon>Paraneoptera</taxon>
        <taxon>Hemiptera</taxon>
        <taxon>Auchenorrhyncha</taxon>
        <taxon>Cercopoidea</taxon>
        <taxon>Clastopteridae</taxon>
        <taxon>Clastoptera</taxon>
    </lineage>
</organism>
<evidence type="ECO:0000259" key="6">
    <source>
        <dbReference type="PROSITE" id="PS50097"/>
    </source>
</evidence>
<feature type="DNA-binding region" description="H-T-H motif" evidence="4">
    <location>
        <begin position="397"/>
        <end position="417"/>
    </location>
</feature>
<dbReference type="InterPro" id="IPR009057">
    <property type="entry name" value="Homeodomain-like_sf"/>
</dbReference>
<keyword evidence="2 4" id="KW-0238">DNA-binding</keyword>
<comment type="subcellular location">
    <subcellularLocation>
        <location evidence="1 4">Nucleus</location>
    </subcellularLocation>
</comment>
<evidence type="ECO:0008006" key="9">
    <source>
        <dbReference type="Google" id="ProtNLM"/>
    </source>
</evidence>
<dbReference type="SMART" id="SM00225">
    <property type="entry name" value="BTB"/>
    <property type="match status" value="1"/>
</dbReference>
<evidence type="ECO:0000256" key="3">
    <source>
        <dbReference type="ARBA" id="ARBA00023242"/>
    </source>
</evidence>
<dbReference type="InterPro" id="IPR000210">
    <property type="entry name" value="BTB/POZ_dom"/>
</dbReference>
<feature type="compositionally biased region" description="Basic and acidic residues" evidence="5">
    <location>
        <begin position="569"/>
        <end position="579"/>
    </location>
</feature>
<dbReference type="InterPro" id="IPR011333">
    <property type="entry name" value="SKP1/BTB/POZ_sf"/>
</dbReference>
<dbReference type="SUPFAM" id="SSF46689">
    <property type="entry name" value="Homeodomain-like"/>
    <property type="match status" value="1"/>
</dbReference>
<dbReference type="AlphaFoldDB" id="A0A1B6EE68"/>
<feature type="region of interest" description="Disordered" evidence="5">
    <location>
        <begin position="95"/>
        <end position="300"/>
    </location>
</feature>
<dbReference type="PANTHER" id="PTHR23110:SF101">
    <property type="entry name" value="PROTEIN JIM LOVELL"/>
    <property type="match status" value="1"/>
</dbReference>
<dbReference type="PANTHER" id="PTHR23110">
    <property type="entry name" value="BTB DOMAIN TRANSCRIPTION FACTOR"/>
    <property type="match status" value="1"/>
</dbReference>
<gene>
    <name evidence="8" type="ORF">g.8898</name>
</gene>
<evidence type="ECO:0000313" key="8">
    <source>
        <dbReference type="EMBL" id="JAS36211.1"/>
    </source>
</evidence>
<dbReference type="FunFam" id="1.10.10.60:FF:000019">
    <property type="entry name" value="Ligand-dependent corepressor isoform 1"/>
    <property type="match status" value="1"/>
</dbReference>
<feature type="compositionally biased region" description="Basic and acidic residues" evidence="5">
    <location>
        <begin position="272"/>
        <end position="288"/>
    </location>
</feature>
<feature type="compositionally biased region" description="Polar residues" evidence="5">
    <location>
        <begin position="290"/>
        <end position="300"/>
    </location>
</feature>
<keyword evidence="3 4" id="KW-0539">Nucleus</keyword>
<dbReference type="EMBL" id="GEDC01001087">
    <property type="protein sequence ID" value="JAS36211.1"/>
    <property type="molecule type" value="Transcribed_RNA"/>
</dbReference>
<feature type="compositionally biased region" description="Basic and acidic residues" evidence="5">
    <location>
        <begin position="95"/>
        <end position="122"/>
    </location>
</feature>
<dbReference type="Gene3D" id="1.10.10.60">
    <property type="entry name" value="Homeodomain-like"/>
    <property type="match status" value="1"/>
</dbReference>
<dbReference type="GO" id="GO:0005634">
    <property type="term" value="C:nucleus"/>
    <property type="evidence" value="ECO:0007669"/>
    <property type="project" value="UniProtKB-SubCell"/>
</dbReference>
<feature type="compositionally biased region" description="Basic residues" evidence="5">
    <location>
        <begin position="186"/>
        <end position="195"/>
    </location>
</feature>
<dbReference type="GO" id="GO:0003677">
    <property type="term" value="F:DNA binding"/>
    <property type="evidence" value="ECO:0007669"/>
    <property type="project" value="UniProtKB-UniRule"/>
</dbReference>
<dbReference type="InterPro" id="IPR007889">
    <property type="entry name" value="HTH_Psq"/>
</dbReference>
<feature type="compositionally biased region" description="Polar residues" evidence="5">
    <location>
        <begin position="259"/>
        <end position="271"/>
    </location>
</feature>
<feature type="region of interest" description="Disordered" evidence="5">
    <location>
        <begin position="519"/>
        <end position="589"/>
    </location>
</feature>
<evidence type="ECO:0000256" key="1">
    <source>
        <dbReference type="ARBA" id="ARBA00004123"/>
    </source>
</evidence>
<dbReference type="Pfam" id="PF00651">
    <property type="entry name" value="BTB"/>
    <property type="match status" value="1"/>
</dbReference>
<dbReference type="GO" id="GO:0006357">
    <property type="term" value="P:regulation of transcription by RNA polymerase II"/>
    <property type="evidence" value="ECO:0007669"/>
    <property type="project" value="TreeGrafter"/>
</dbReference>
<sequence length="589" mass="65768">SLLQNETLVDVTLVCEENSFKAHKVVLSACSPYFQRIFSETPCKHPVIVLKDLRGWEVQAIVDFMYRGEISVGQEQLTSLIKAAESLQVRGLAHTERIPMCGGEKDRERERDRDRNERDRDNSNPSSGVPCYSPAAGMSLFPPPPPRTTNMSPHYEGPLRLPQLPHMPHISFTDPLDRHCSSPSLTRRKQAKPRRRSGESCGAQDLSKAPISPELETAENLSVKKSSNIQFNRNSSTPTSPQLNTPLKLEREDSDAADLSQTHPVELTRTTPNEHRLELPINSSDHHSSLPPTSHESSLENSNFHHLASMSALSLTPPHMFSLDTHLGLFPGMDLCRNSLINDLHEVRNENHHIVAKKKIGRPKGQHSAPRGGPPRSWTNAELTEALQHVWNKKMTTSQASRIFGIPYNSLLMYVRGKYGKSLKLEQLKKECFGDLGGPLDILGLGPLSNNNNPTSKSHKGPEPDLMLGPPGFNPGPYPTSNFYPDFGASFPVPVGMVHLLPQSEKNRELSGPLDYVKEEHHSHRSLPTPMDYAKDDPTVRSSPMALDFAKDETNIQNSPMEDDDEDAERSPRHREEINSQHPEQNGQD</sequence>
<feature type="domain" description="HTH psq-type" evidence="7">
    <location>
        <begin position="369"/>
        <end position="421"/>
    </location>
</feature>
<accession>A0A1B6EE68</accession>
<feature type="non-terminal residue" evidence="8">
    <location>
        <position position="1"/>
    </location>
</feature>
<dbReference type="CDD" id="cd18315">
    <property type="entry name" value="BTB_POZ_BAB-like"/>
    <property type="match status" value="1"/>
</dbReference>
<dbReference type="Pfam" id="PF05225">
    <property type="entry name" value="HTH_psq"/>
    <property type="match status" value="1"/>
</dbReference>